<evidence type="ECO:0000259" key="3">
    <source>
        <dbReference type="Pfam" id="PF01464"/>
    </source>
</evidence>
<dbReference type="InterPro" id="IPR008258">
    <property type="entry name" value="Transglycosylase_SLT_dom_1"/>
</dbReference>
<dbReference type="EMBL" id="PIUK01000055">
    <property type="protein sequence ID" value="MBY6276057.1"/>
    <property type="molecule type" value="Genomic_DNA"/>
</dbReference>
<evidence type="ECO:0000256" key="1">
    <source>
        <dbReference type="SAM" id="MobiDB-lite"/>
    </source>
</evidence>
<feature type="chain" id="PRO_5037464121" description="Transglycosylase SLT domain-containing protein" evidence="2">
    <location>
        <begin position="31"/>
        <end position="212"/>
    </location>
</feature>
<feature type="signal peptide" evidence="2">
    <location>
        <begin position="1"/>
        <end position="30"/>
    </location>
</feature>
<name>A0A953I348_SYMTR</name>
<feature type="compositionally biased region" description="Low complexity" evidence="1">
    <location>
        <begin position="30"/>
        <end position="39"/>
    </location>
</feature>
<dbReference type="Pfam" id="PF01464">
    <property type="entry name" value="SLT"/>
    <property type="match status" value="1"/>
</dbReference>
<feature type="domain" description="Transglycosylase SLT" evidence="3">
    <location>
        <begin position="85"/>
        <end position="189"/>
    </location>
</feature>
<evidence type="ECO:0000256" key="2">
    <source>
        <dbReference type="SAM" id="SignalP"/>
    </source>
</evidence>
<reference evidence="4" key="1">
    <citation type="submission" date="2017-11" db="EMBL/GenBank/DDBJ databases">
        <title>Three new genomes from thermophilic consortium.</title>
        <authorList>
            <person name="Quaggio R."/>
            <person name="Amgarten D."/>
            <person name="Setubal J.C."/>
        </authorList>
    </citation>
    <scope>NUCLEOTIDE SEQUENCE</scope>
    <source>
        <strain evidence="4">ZCTH01-B2</strain>
    </source>
</reference>
<dbReference type="Gene3D" id="1.10.530.10">
    <property type="match status" value="1"/>
</dbReference>
<dbReference type="PANTHER" id="PTHR37423:SF2">
    <property type="entry name" value="MEMBRANE-BOUND LYTIC MUREIN TRANSGLYCOSYLASE C"/>
    <property type="match status" value="1"/>
</dbReference>
<dbReference type="InterPro" id="IPR006311">
    <property type="entry name" value="TAT_signal"/>
</dbReference>
<keyword evidence="2" id="KW-0732">Signal</keyword>
<dbReference type="SUPFAM" id="SSF53955">
    <property type="entry name" value="Lysozyme-like"/>
    <property type="match status" value="1"/>
</dbReference>
<dbReference type="PANTHER" id="PTHR37423">
    <property type="entry name" value="SOLUBLE LYTIC MUREIN TRANSGLYCOSYLASE-RELATED"/>
    <property type="match status" value="1"/>
</dbReference>
<evidence type="ECO:0000313" key="4">
    <source>
        <dbReference type="EMBL" id="MBY6276057.1"/>
    </source>
</evidence>
<comment type="caution">
    <text evidence="4">The sequence shown here is derived from an EMBL/GenBank/DDBJ whole genome shotgun (WGS) entry which is preliminary data.</text>
</comment>
<sequence>MRQRLRRRGFLWAALALGVAAVPTMLAATAAEPAQDAEPVLPEPEPDPTAELPPDPAELGRARLEELAARIEDLAPEEYRPLVVEVADRYGVDPRLIAAVITVESRWDPDAVGAHGERGLMQILPSTGQWLAGVMGLEAYDLSDPATSVEMGTFYLSALIAEYGSVDVALAVYNGGPRAAAGWETNPYRERVLAAYSSTFPREQRELLDLAS</sequence>
<evidence type="ECO:0000313" key="5">
    <source>
        <dbReference type="Proteomes" id="UP000732377"/>
    </source>
</evidence>
<dbReference type="RefSeq" id="WP_011196946.1">
    <property type="nucleotide sequence ID" value="NZ_PIUK01000055.1"/>
</dbReference>
<gene>
    <name evidence="4" type="ORF">CWE10_07515</name>
</gene>
<dbReference type="AlphaFoldDB" id="A0A953I348"/>
<dbReference type="InterPro" id="IPR023346">
    <property type="entry name" value="Lysozyme-like_dom_sf"/>
</dbReference>
<dbReference type="Proteomes" id="UP000732377">
    <property type="component" value="Unassembled WGS sequence"/>
</dbReference>
<dbReference type="PROSITE" id="PS51318">
    <property type="entry name" value="TAT"/>
    <property type="match status" value="1"/>
</dbReference>
<accession>A0A953I348</accession>
<organism evidence="4 5">
    <name type="scientific">Symbiobacterium thermophilum</name>
    <dbReference type="NCBI Taxonomy" id="2734"/>
    <lineage>
        <taxon>Bacteria</taxon>
        <taxon>Bacillati</taxon>
        <taxon>Bacillota</taxon>
        <taxon>Clostridia</taxon>
        <taxon>Eubacteriales</taxon>
        <taxon>Symbiobacteriaceae</taxon>
        <taxon>Symbiobacterium</taxon>
    </lineage>
</organism>
<proteinExistence type="predicted"/>
<dbReference type="CDD" id="cd16896">
    <property type="entry name" value="LT_Slt70-like"/>
    <property type="match status" value="1"/>
</dbReference>
<feature type="region of interest" description="Disordered" evidence="1">
    <location>
        <begin position="30"/>
        <end position="56"/>
    </location>
</feature>
<protein>
    <recommendedName>
        <fullName evidence="3">Transglycosylase SLT domain-containing protein</fullName>
    </recommendedName>
</protein>
<dbReference type="OMA" id="PCARSGK"/>